<proteinExistence type="predicted"/>
<dbReference type="Proteomes" id="UP000002429">
    <property type="component" value="Chromosome"/>
</dbReference>
<dbReference type="AlphaFoldDB" id="D3DXY9"/>
<dbReference type="KEGG" id="rme:Rmet_6552"/>
<evidence type="ECO:0000256" key="1">
    <source>
        <dbReference type="SAM" id="MobiDB-lite"/>
    </source>
</evidence>
<sequence length="54" mass="5894">MASTGDGKEFGQSFDNAKDDGFQGECNIHAESGEGGAKSLRKTRRYGRGHEHYC</sequence>
<dbReference type="EMBL" id="CP000352">
    <property type="protein sequence ID" value="ADC45159.1"/>
    <property type="molecule type" value="Genomic_DNA"/>
</dbReference>
<name>D3DXY9_CUPMC</name>
<accession>D3DXY9</accession>
<feature type="region of interest" description="Disordered" evidence="1">
    <location>
        <begin position="1"/>
        <end position="54"/>
    </location>
</feature>
<organism evidence="2 3">
    <name type="scientific">Cupriavidus metallidurans (strain ATCC 43123 / DSM 2839 / NBRC 102507 / CH34)</name>
    <name type="common">Ralstonia metallidurans</name>
    <dbReference type="NCBI Taxonomy" id="266264"/>
    <lineage>
        <taxon>Bacteria</taxon>
        <taxon>Pseudomonadati</taxon>
        <taxon>Pseudomonadota</taxon>
        <taxon>Betaproteobacteria</taxon>
        <taxon>Burkholderiales</taxon>
        <taxon>Burkholderiaceae</taxon>
        <taxon>Cupriavidus</taxon>
    </lineage>
</organism>
<dbReference type="HOGENOM" id="CLU_3047198_0_0_4"/>
<evidence type="ECO:0000313" key="3">
    <source>
        <dbReference type="Proteomes" id="UP000002429"/>
    </source>
</evidence>
<evidence type="ECO:0000313" key="2">
    <source>
        <dbReference type="EMBL" id="ADC45159.1"/>
    </source>
</evidence>
<protein>
    <submittedName>
        <fullName evidence="2">Uncharacterized protein</fullName>
    </submittedName>
</protein>
<reference evidence="3" key="1">
    <citation type="journal article" date="2010" name="PLoS ONE">
        <title>The complete genome sequence of Cupriavidus metallidurans strain CH34, a master survivalist in harsh and anthropogenic environments.</title>
        <authorList>
            <person name="Janssen P.J."/>
            <person name="Van Houdt R."/>
            <person name="Moors H."/>
            <person name="Monsieurs P."/>
            <person name="Morin N."/>
            <person name="Michaux A."/>
            <person name="Benotmane M.A."/>
            <person name="Leys N."/>
            <person name="Vallaeys T."/>
            <person name="Lapidus A."/>
            <person name="Monchy S."/>
            <person name="Medigue C."/>
            <person name="Taghavi S."/>
            <person name="McCorkle S."/>
            <person name="Dunn J."/>
            <person name="van der Lelie D."/>
            <person name="Mergeay M."/>
        </authorList>
    </citation>
    <scope>NUCLEOTIDE SEQUENCE [LARGE SCALE GENOMIC DNA]</scope>
    <source>
        <strain evidence="3">ATCC 43123 / DSM 2839 / NBRC 102507 / CH34</strain>
    </source>
</reference>
<keyword evidence="3" id="KW-1185">Reference proteome</keyword>
<gene>
    <name evidence="2" type="ordered locus">Rmet_6552</name>
</gene>